<feature type="domain" description="Amidase" evidence="1">
    <location>
        <begin position="28"/>
        <end position="199"/>
    </location>
</feature>
<dbReference type="SUPFAM" id="SSF75304">
    <property type="entry name" value="Amidase signature (AS) enzymes"/>
    <property type="match status" value="1"/>
</dbReference>
<evidence type="ECO:0000259" key="1">
    <source>
        <dbReference type="Pfam" id="PF01425"/>
    </source>
</evidence>
<gene>
    <name evidence="2" type="ORF">GGR25_000027</name>
</gene>
<dbReference type="Proteomes" id="UP000553963">
    <property type="component" value="Unassembled WGS sequence"/>
</dbReference>
<dbReference type="PANTHER" id="PTHR46310:SF7">
    <property type="entry name" value="AMIDASE 1"/>
    <property type="match status" value="1"/>
</dbReference>
<comment type="caution">
    <text evidence="2">The sequence shown here is derived from an EMBL/GenBank/DDBJ whole genome shotgun (WGS) entry which is preliminary data.</text>
</comment>
<dbReference type="InterPro" id="IPR023631">
    <property type="entry name" value="Amidase_dom"/>
</dbReference>
<dbReference type="PANTHER" id="PTHR46310">
    <property type="entry name" value="AMIDASE 1"/>
    <property type="match status" value="1"/>
</dbReference>
<evidence type="ECO:0000313" key="2">
    <source>
        <dbReference type="EMBL" id="MBB3929008.1"/>
    </source>
</evidence>
<keyword evidence="2" id="KW-0378">Hydrolase</keyword>
<dbReference type="EMBL" id="JACIDS010000001">
    <property type="protein sequence ID" value="MBB3929008.1"/>
    <property type="molecule type" value="Genomic_DNA"/>
</dbReference>
<proteinExistence type="predicted"/>
<dbReference type="GO" id="GO:0004040">
    <property type="term" value="F:amidase activity"/>
    <property type="evidence" value="ECO:0007669"/>
    <property type="project" value="UniProtKB-EC"/>
</dbReference>
<evidence type="ECO:0000313" key="3">
    <source>
        <dbReference type="Proteomes" id="UP000553963"/>
    </source>
</evidence>
<dbReference type="AlphaFoldDB" id="A0A840AHU1"/>
<protein>
    <submittedName>
        <fullName evidence="2">Amidase</fullName>
        <ecNumber evidence="2">3.5.1.4</ecNumber>
    </submittedName>
</protein>
<dbReference type="RefSeq" id="WP_183396712.1">
    <property type="nucleotide sequence ID" value="NZ_JACIDS010000001.1"/>
</dbReference>
<name>A0A840AHU1_9HYPH</name>
<dbReference type="Pfam" id="PF01425">
    <property type="entry name" value="Amidase"/>
    <property type="match status" value="2"/>
</dbReference>
<reference evidence="2 3" key="1">
    <citation type="submission" date="2020-08" db="EMBL/GenBank/DDBJ databases">
        <title>Genomic Encyclopedia of Type Strains, Phase IV (KMG-IV): sequencing the most valuable type-strain genomes for metagenomic binning, comparative biology and taxonomic classification.</title>
        <authorList>
            <person name="Goeker M."/>
        </authorList>
    </citation>
    <scope>NUCLEOTIDE SEQUENCE [LARGE SCALE GENOMIC DNA]</scope>
    <source>
        <strain evidence="2 3">DSM 25966</strain>
    </source>
</reference>
<keyword evidence="3" id="KW-1185">Reference proteome</keyword>
<dbReference type="PROSITE" id="PS00571">
    <property type="entry name" value="AMIDASES"/>
    <property type="match status" value="1"/>
</dbReference>
<accession>A0A840AHU1</accession>
<sequence>MDAANAPSADDIRRLAFVDHGRTPLRLTEAGQLADLSFAVKDLFDIAGYRSAWGNPDQLRDGAIAVATAPSVLVPLAAGATMIGKTNTDEVACGMFGMNPHFGIPINPKAPDRVPGGSSSGSASAVAAGLCDFALGTDTGGSIRVPASFCGIYGLRTTYGRLSAAGVMAMAPSFDTVGWLANDPKTLRRVAECYFGPARKPKPPRFLLARDAFEIPEDAIGQALLPIARAIGEAKEITLYDEGVEFWLDTFRPLQLHDLWSTLGGWGTTPGRTLSQAVDERIKLASTVKPEAVATAVPRREALTDRLLDLLGDDGVIIIPTAHDLPPRRDAPVSAQIAFREKTLALTCVASLTRLPQIAIPATSVDGCPVGLSLIGSPRSEAQLIAVAEQLGDLTKLRFR</sequence>
<dbReference type="InterPro" id="IPR020556">
    <property type="entry name" value="Amidase_CS"/>
</dbReference>
<dbReference type="NCBIfam" id="NF006169">
    <property type="entry name" value="PRK08310.1"/>
    <property type="match status" value="1"/>
</dbReference>
<dbReference type="InterPro" id="IPR036928">
    <property type="entry name" value="AS_sf"/>
</dbReference>
<dbReference type="Gene3D" id="3.90.1300.10">
    <property type="entry name" value="Amidase signature (AS) domain"/>
    <property type="match status" value="1"/>
</dbReference>
<dbReference type="EC" id="3.5.1.4" evidence="2"/>
<organism evidence="2 3">
    <name type="scientific">Kaistia hirudinis</name>
    <dbReference type="NCBI Taxonomy" id="1293440"/>
    <lineage>
        <taxon>Bacteria</taxon>
        <taxon>Pseudomonadati</taxon>
        <taxon>Pseudomonadota</taxon>
        <taxon>Alphaproteobacteria</taxon>
        <taxon>Hyphomicrobiales</taxon>
        <taxon>Kaistiaceae</taxon>
        <taxon>Kaistia</taxon>
    </lineage>
</organism>
<feature type="domain" description="Amidase" evidence="1">
    <location>
        <begin position="271"/>
        <end position="384"/>
    </location>
</feature>